<comment type="similarity">
    <text evidence="8">Belongs to the MntP (TC 9.B.29) family.</text>
</comment>
<protein>
    <recommendedName>
        <fullName evidence="8">Putative manganese efflux pump MntP</fullName>
    </recommendedName>
</protein>
<dbReference type="InterPro" id="IPR022929">
    <property type="entry name" value="Put_MntP"/>
</dbReference>
<sequence length="188" mass="20310">MDQLALLGIAVALAMDAFAVALATGAVLPELTFRHLFRLSFHFGLFQGGMPIIGWLAGVGLQDTIAAYDHWVAFFLLLWVGGKMIHEAFAEDEDDTPRNDPTRGLTLVTLSIATSIDALAVGLTLGVLGVSVWWPSLVIGIVAALFTLTGMLLGRRIGDYWGRRMEIVGGVVLLSLGLKILMEHLGFY</sequence>
<comment type="caution">
    <text evidence="8">Lacks conserved residue(s) required for the propagation of feature annotation.</text>
</comment>
<evidence type="ECO:0000256" key="8">
    <source>
        <dbReference type="HAMAP-Rule" id="MF_01521"/>
    </source>
</evidence>
<dbReference type="InterPro" id="IPR003810">
    <property type="entry name" value="Mntp/YtaF"/>
</dbReference>
<evidence type="ECO:0000256" key="1">
    <source>
        <dbReference type="ARBA" id="ARBA00022448"/>
    </source>
</evidence>
<keyword evidence="4 8" id="KW-1133">Transmembrane helix</keyword>
<evidence type="ECO:0000256" key="7">
    <source>
        <dbReference type="ARBA" id="ARBA00023211"/>
    </source>
</evidence>
<dbReference type="RefSeq" id="WP_006003269.1">
    <property type="nucleotide sequence ID" value="NZ_AAEW02000042.1"/>
</dbReference>
<dbReference type="HAMAP" id="MF_01521">
    <property type="entry name" value="MntP_pump"/>
    <property type="match status" value="1"/>
</dbReference>
<feature type="transmembrane region" description="Helical" evidence="8">
    <location>
        <begin position="105"/>
        <end position="127"/>
    </location>
</feature>
<dbReference type="Pfam" id="PF02659">
    <property type="entry name" value="Mntp"/>
    <property type="match status" value="1"/>
</dbReference>
<proteinExistence type="inferred from homology"/>
<dbReference type="OrthoDB" id="9811590at2"/>
<evidence type="ECO:0000256" key="3">
    <source>
        <dbReference type="ARBA" id="ARBA00022692"/>
    </source>
</evidence>
<keyword evidence="10" id="KW-1185">Reference proteome</keyword>
<keyword evidence="2 8" id="KW-1003">Cell membrane</keyword>
<dbReference type="PANTHER" id="PTHR35529">
    <property type="entry name" value="MANGANESE EFFLUX PUMP MNTP-RELATED"/>
    <property type="match status" value="1"/>
</dbReference>
<evidence type="ECO:0000256" key="4">
    <source>
        <dbReference type="ARBA" id="ARBA00022989"/>
    </source>
</evidence>
<evidence type="ECO:0000313" key="10">
    <source>
        <dbReference type="Proteomes" id="UP000005695"/>
    </source>
</evidence>
<gene>
    <name evidence="8" type="primary">mntP</name>
    <name evidence="9" type="ORF">Dace_0063</name>
</gene>
<dbReference type="AlphaFoldDB" id="Q1JVE2"/>
<dbReference type="Proteomes" id="UP000005695">
    <property type="component" value="Unassembled WGS sequence"/>
</dbReference>
<keyword evidence="7 8" id="KW-0464">Manganese</keyword>
<keyword evidence="3 8" id="KW-0812">Transmembrane</keyword>
<feature type="transmembrane region" description="Helical" evidence="8">
    <location>
        <begin position="133"/>
        <end position="153"/>
    </location>
</feature>
<comment type="subcellular location">
    <subcellularLocation>
        <location evidence="8">Cell membrane</location>
        <topology evidence="8">Multi-pass membrane protein</topology>
    </subcellularLocation>
</comment>
<reference evidence="9" key="1">
    <citation type="submission" date="2006-05" db="EMBL/GenBank/DDBJ databases">
        <title>Annotation of the draft genome assembly of Desulfuromonas acetoxidans DSM 684.</title>
        <authorList>
            <consortium name="US DOE Joint Genome Institute (JGI-ORNL)"/>
            <person name="Larimer F."/>
            <person name="Land M."/>
            <person name="Hauser L."/>
        </authorList>
    </citation>
    <scope>NUCLEOTIDE SEQUENCE [LARGE SCALE GENOMIC DNA]</scope>
    <source>
        <strain evidence="9">DSM 684</strain>
    </source>
</reference>
<dbReference type="PANTHER" id="PTHR35529:SF1">
    <property type="entry name" value="MANGANESE EFFLUX PUMP MNTP-RELATED"/>
    <property type="match status" value="1"/>
</dbReference>
<keyword evidence="5 8" id="KW-0406">Ion transport</keyword>
<comment type="function">
    <text evidence="8">Probably functions as a manganese efflux pump.</text>
</comment>
<keyword evidence="6 8" id="KW-0472">Membrane</keyword>
<dbReference type="GO" id="GO:0005384">
    <property type="term" value="F:manganese ion transmembrane transporter activity"/>
    <property type="evidence" value="ECO:0007669"/>
    <property type="project" value="UniProtKB-UniRule"/>
</dbReference>
<organism evidence="9 10">
    <name type="scientific">Desulfuromonas acetoxidans (strain DSM 684 / 11070)</name>
    <dbReference type="NCBI Taxonomy" id="281689"/>
    <lineage>
        <taxon>Bacteria</taxon>
        <taxon>Pseudomonadati</taxon>
        <taxon>Thermodesulfobacteriota</taxon>
        <taxon>Desulfuromonadia</taxon>
        <taxon>Desulfuromonadales</taxon>
        <taxon>Desulfuromonadaceae</taxon>
        <taxon>Desulfuromonas</taxon>
    </lineage>
</organism>
<feature type="transmembrane region" description="Helical" evidence="8">
    <location>
        <begin position="165"/>
        <end position="182"/>
    </location>
</feature>
<evidence type="ECO:0000256" key="6">
    <source>
        <dbReference type="ARBA" id="ARBA00023136"/>
    </source>
</evidence>
<comment type="caution">
    <text evidence="9">The sequence shown here is derived from an EMBL/GenBank/DDBJ whole genome shotgun (WGS) entry which is preliminary data.</text>
</comment>
<accession>Q1JVE2</accession>
<reference evidence="9" key="2">
    <citation type="submission" date="2006-05" db="EMBL/GenBank/DDBJ databases">
        <title>Sequencing of the draft genome and assembly of Desulfuromonas acetoxidans DSM 684.</title>
        <authorList>
            <consortium name="US DOE Joint Genome Institute (JGI-PGF)"/>
            <person name="Copeland A."/>
            <person name="Lucas S."/>
            <person name="Lapidus A."/>
            <person name="Barry K."/>
            <person name="Detter J.C."/>
            <person name="Glavina del Rio T."/>
            <person name="Hammon N."/>
            <person name="Israni S."/>
            <person name="Dalin E."/>
            <person name="Tice H."/>
            <person name="Bruce D."/>
            <person name="Pitluck S."/>
            <person name="Richardson P."/>
        </authorList>
    </citation>
    <scope>NUCLEOTIDE SEQUENCE [LARGE SCALE GENOMIC DNA]</scope>
    <source>
        <strain evidence="9">DSM 684</strain>
    </source>
</reference>
<dbReference type="GO" id="GO:0005886">
    <property type="term" value="C:plasma membrane"/>
    <property type="evidence" value="ECO:0007669"/>
    <property type="project" value="UniProtKB-SubCell"/>
</dbReference>
<evidence type="ECO:0000313" key="9">
    <source>
        <dbReference type="EMBL" id="EAT14216.1"/>
    </source>
</evidence>
<dbReference type="EMBL" id="AAEW02000042">
    <property type="protein sequence ID" value="EAT14216.1"/>
    <property type="molecule type" value="Genomic_DNA"/>
</dbReference>
<evidence type="ECO:0000256" key="5">
    <source>
        <dbReference type="ARBA" id="ARBA00023065"/>
    </source>
</evidence>
<keyword evidence="1 8" id="KW-0813">Transport</keyword>
<evidence type="ECO:0000256" key="2">
    <source>
        <dbReference type="ARBA" id="ARBA00022475"/>
    </source>
</evidence>
<name>Q1JVE2_DESA6</name>